<dbReference type="PANTHER" id="PTHR15555">
    <property type="entry name" value="ZINC FINGER HIT DOMAIN CONTAINING PROTEIN 2 PROTEIN FON -RELATED"/>
    <property type="match status" value="1"/>
</dbReference>
<name>U5ESG3_9DIPT</name>
<sequence>KHEQCSENFYKENVIAELEQQTIGDSGTSNSNGGKIIDILNRIENLNDDESGDDDNLPDEQNEYDSDDNIEDIESDLAERLKNIDLDNADAVWDKLTENEKQEFQTMLENGEIEKIIPQSVDPWWNQIFNMKIIETDKIQTMEHEILEKCPKIVKNIKTFSQISSKEPSLCVKYNLINVLGAYVYIYRYFNADHFDYLHEATNSLISISLNLKSNKIFASESFAIESVTQECMNQQLPMDEETTNFIKEDIKAILNGPCNTKHMKKVFIFSALSDIYNLLKLVRIKLDEKDGENNAKNENSFCKKFVNYEQRNFLNLDKKLLKNLILKIDYYFAYVNSYL</sequence>
<feature type="region of interest" description="Disordered" evidence="1">
    <location>
        <begin position="46"/>
        <end position="67"/>
    </location>
</feature>
<proteinExistence type="evidence at transcript level"/>
<feature type="non-terminal residue" evidence="2">
    <location>
        <position position="1"/>
    </location>
</feature>
<organism evidence="2">
    <name type="scientific">Corethrella appendiculata</name>
    <dbReference type="NCBI Taxonomy" id="1370023"/>
    <lineage>
        <taxon>Eukaryota</taxon>
        <taxon>Metazoa</taxon>
        <taxon>Ecdysozoa</taxon>
        <taxon>Arthropoda</taxon>
        <taxon>Hexapoda</taxon>
        <taxon>Insecta</taxon>
        <taxon>Pterygota</taxon>
        <taxon>Neoptera</taxon>
        <taxon>Endopterygota</taxon>
        <taxon>Diptera</taxon>
        <taxon>Nematocera</taxon>
        <taxon>Culicoidea</taxon>
        <taxon>Chaoboridae</taxon>
        <taxon>Corethrella</taxon>
    </lineage>
</organism>
<dbReference type="AlphaFoldDB" id="U5ESG3"/>
<reference evidence="2" key="1">
    <citation type="journal article" date="2014" name="Insect Biochem. Mol. Biol.">
        <title>An insight into the sialome of the frog biting fly, Corethrella appendiculata.</title>
        <authorList>
            <person name="Ribeiro J.M.C."/>
            <person name="Chagas A.C."/>
            <person name="Pham V.M."/>
            <person name="Lounibos L.P."/>
            <person name="Calvo E."/>
        </authorList>
    </citation>
    <scope>NUCLEOTIDE SEQUENCE</scope>
    <source>
        <tissue evidence="2">Salivary glands</tissue>
    </source>
</reference>
<accession>U5ESG3</accession>
<dbReference type="EMBL" id="GANO01003260">
    <property type="protein sequence ID" value="JAB56611.1"/>
    <property type="molecule type" value="mRNA"/>
</dbReference>
<evidence type="ECO:0000313" key="2">
    <source>
        <dbReference type="EMBL" id="JAB56611.1"/>
    </source>
</evidence>
<protein>
    <submittedName>
        <fullName evidence="2">Putative zn-finger protein</fullName>
    </submittedName>
</protein>
<dbReference type="PANTHER" id="PTHR15555:SF0">
    <property type="entry name" value="ZINC FINGER HIT DOMAIN-CONTAINING PROTEIN 2"/>
    <property type="match status" value="1"/>
</dbReference>
<evidence type="ECO:0000256" key="1">
    <source>
        <dbReference type="SAM" id="MobiDB-lite"/>
    </source>
</evidence>
<dbReference type="InterPro" id="IPR039646">
    <property type="entry name" value="ZNHIT2"/>
</dbReference>